<reference evidence="2" key="1">
    <citation type="submission" date="2023-06" db="EMBL/GenBank/DDBJ databases">
        <title>Genome-scale phylogeny and comparative genomics of the fungal order Sordariales.</title>
        <authorList>
            <consortium name="Lawrence Berkeley National Laboratory"/>
            <person name="Hensen N."/>
            <person name="Bonometti L."/>
            <person name="Westerberg I."/>
            <person name="Brannstrom I.O."/>
            <person name="Guillou S."/>
            <person name="Cros-Aarteil S."/>
            <person name="Calhoun S."/>
            <person name="Haridas S."/>
            <person name="Kuo A."/>
            <person name="Mondo S."/>
            <person name="Pangilinan J."/>
            <person name="Riley R."/>
            <person name="Labutti K."/>
            <person name="Andreopoulos B."/>
            <person name="Lipzen A."/>
            <person name="Chen C."/>
            <person name="Yanf M."/>
            <person name="Daum C."/>
            <person name="Ng V."/>
            <person name="Clum A."/>
            <person name="Steindorff A."/>
            <person name="Ohm R."/>
            <person name="Martin F."/>
            <person name="Silar P."/>
            <person name="Natvig D."/>
            <person name="Lalanne C."/>
            <person name="Gautier V."/>
            <person name="Ament-Velasquez S.L."/>
            <person name="Kruys A."/>
            <person name="Hutchinson M.I."/>
            <person name="Powell A.J."/>
            <person name="Barry K."/>
            <person name="Miller A.N."/>
            <person name="Grigoriev I.V."/>
            <person name="Debuchy R."/>
            <person name="Gladieux P."/>
            <person name="Thoren M.H."/>
            <person name="Johannesson H."/>
        </authorList>
    </citation>
    <scope>NUCLEOTIDE SEQUENCE</scope>
    <source>
        <strain evidence="2">CBS 307.81</strain>
    </source>
</reference>
<organism evidence="2 3">
    <name type="scientific">Cercophora samala</name>
    <dbReference type="NCBI Taxonomy" id="330535"/>
    <lineage>
        <taxon>Eukaryota</taxon>
        <taxon>Fungi</taxon>
        <taxon>Dikarya</taxon>
        <taxon>Ascomycota</taxon>
        <taxon>Pezizomycotina</taxon>
        <taxon>Sordariomycetes</taxon>
        <taxon>Sordariomycetidae</taxon>
        <taxon>Sordariales</taxon>
        <taxon>Lasiosphaeriaceae</taxon>
        <taxon>Cercophora</taxon>
    </lineage>
</organism>
<dbReference type="EMBL" id="JAULSY010000050">
    <property type="protein sequence ID" value="KAK0668850.1"/>
    <property type="molecule type" value="Genomic_DNA"/>
</dbReference>
<dbReference type="AlphaFoldDB" id="A0AA39ZDA1"/>
<gene>
    <name evidence="2" type="ORF">QBC41DRAFT_321053</name>
</gene>
<keyword evidence="1" id="KW-0472">Membrane</keyword>
<protein>
    <submittedName>
        <fullName evidence="2">Uncharacterized protein</fullName>
    </submittedName>
</protein>
<feature type="transmembrane region" description="Helical" evidence="1">
    <location>
        <begin position="9"/>
        <end position="27"/>
    </location>
</feature>
<proteinExistence type="predicted"/>
<keyword evidence="3" id="KW-1185">Reference proteome</keyword>
<comment type="caution">
    <text evidence="2">The sequence shown here is derived from an EMBL/GenBank/DDBJ whole genome shotgun (WGS) entry which is preliminary data.</text>
</comment>
<dbReference type="Proteomes" id="UP001174997">
    <property type="component" value="Unassembled WGS sequence"/>
</dbReference>
<sequence length="63" mass="7255">MGEREGDVCIIYFVAVMSVWAFTVFFMRKGGSVGMGYPSFFFLHLILAEVRYERRMYVCIVGA</sequence>
<keyword evidence="1" id="KW-1133">Transmembrane helix</keyword>
<feature type="transmembrane region" description="Helical" evidence="1">
    <location>
        <begin position="33"/>
        <end position="50"/>
    </location>
</feature>
<evidence type="ECO:0000313" key="2">
    <source>
        <dbReference type="EMBL" id="KAK0668850.1"/>
    </source>
</evidence>
<evidence type="ECO:0000313" key="3">
    <source>
        <dbReference type="Proteomes" id="UP001174997"/>
    </source>
</evidence>
<accession>A0AA39ZDA1</accession>
<name>A0AA39ZDA1_9PEZI</name>
<keyword evidence="1" id="KW-0812">Transmembrane</keyword>
<evidence type="ECO:0000256" key="1">
    <source>
        <dbReference type="SAM" id="Phobius"/>
    </source>
</evidence>